<proteinExistence type="predicted"/>
<dbReference type="Proteomes" id="UP000271098">
    <property type="component" value="Unassembled WGS sequence"/>
</dbReference>
<sequence>MMMMLKSSILLIQKELGPVIGVQQQQLGHVQDDQQPVKPGRKFEINLEPVGKRQSRKNVEISQKLRNPSKIWM</sequence>
<reference evidence="2 3" key="2">
    <citation type="submission" date="2018-11" db="EMBL/GenBank/DDBJ databases">
        <authorList>
            <consortium name="Pathogen Informatics"/>
        </authorList>
    </citation>
    <scope>NUCLEOTIDE SEQUENCE [LARGE SCALE GENOMIC DNA]</scope>
</reference>
<name>A0A183EKL3_9BILA</name>
<reference evidence="4" key="1">
    <citation type="submission" date="2016-06" db="UniProtKB">
        <authorList>
            <consortium name="WormBaseParasite"/>
        </authorList>
    </citation>
    <scope>IDENTIFICATION</scope>
</reference>
<gene>
    <name evidence="2" type="ORF">GPUH_LOCUS21504</name>
</gene>
<dbReference type="AlphaFoldDB" id="A0A183EKL3"/>
<feature type="region of interest" description="Disordered" evidence="1">
    <location>
        <begin position="54"/>
        <end position="73"/>
    </location>
</feature>
<accession>A0A183EKL3</accession>
<organism evidence="4">
    <name type="scientific">Gongylonema pulchrum</name>
    <dbReference type="NCBI Taxonomy" id="637853"/>
    <lineage>
        <taxon>Eukaryota</taxon>
        <taxon>Metazoa</taxon>
        <taxon>Ecdysozoa</taxon>
        <taxon>Nematoda</taxon>
        <taxon>Chromadorea</taxon>
        <taxon>Rhabditida</taxon>
        <taxon>Spirurina</taxon>
        <taxon>Spiruromorpha</taxon>
        <taxon>Spiruroidea</taxon>
        <taxon>Gongylonematidae</taxon>
        <taxon>Gongylonema</taxon>
    </lineage>
</organism>
<dbReference type="EMBL" id="UYRT01092756">
    <property type="protein sequence ID" value="VDN38377.1"/>
    <property type="molecule type" value="Genomic_DNA"/>
</dbReference>
<evidence type="ECO:0000256" key="1">
    <source>
        <dbReference type="SAM" id="MobiDB-lite"/>
    </source>
</evidence>
<dbReference type="WBParaSite" id="GPUH_0002153101-mRNA-1">
    <property type="protein sequence ID" value="GPUH_0002153101-mRNA-1"/>
    <property type="gene ID" value="GPUH_0002153101"/>
</dbReference>
<evidence type="ECO:0000313" key="2">
    <source>
        <dbReference type="EMBL" id="VDN38377.1"/>
    </source>
</evidence>
<protein>
    <submittedName>
        <fullName evidence="4">Secreted protein</fullName>
    </submittedName>
</protein>
<evidence type="ECO:0000313" key="3">
    <source>
        <dbReference type="Proteomes" id="UP000271098"/>
    </source>
</evidence>
<evidence type="ECO:0000313" key="4">
    <source>
        <dbReference type="WBParaSite" id="GPUH_0002153101-mRNA-1"/>
    </source>
</evidence>
<keyword evidence="3" id="KW-1185">Reference proteome</keyword>